<evidence type="ECO:0000313" key="2">
    <source>
        <dbReference type="EMBL" id="GJJ67734.1"/>
    </source>
</evidence>
<accession>A0A9P3LQW1</accession>
<sequence>MNENYLSPFEPKDPSPLFHHAKLSIPSKGEYDALTPTCRPIFSDDEGPKIPALLDSDLDYDLLSGPDDEEYQYVVRAAKLTKSLSALEYASGPDDESEGSASARSIHDRSMLDTDLDDDVYDFYDDPSSPVLDSAWNSDNVGKIPSSTMSRIISPQSPTPYNIPRESWPTQPLQKKEDHDLSTLTLGRLSPSKVHEGAYEEPAAQQAGGHEAGDEKATPVATNDNFDEDRELARRRPKPTRSRALHTKPTTSFTTTNESLLAAGLEAQAGKGVAPGLIEVPITLTATTALTGQGDGSSAPRRSNRTKIAPMKFWENERVVYGRSKDTEAPGRSIRAVVLTLPNSPKQYTKKRTQSRRIRNQPTGDQREVPPKIPVVATDSEEEDVLDGHELTAEPLLCDIYHPETGKQIQMVVGQSRRTFESKTLSDGTGCFYFGLGQDSLESGILDLAPRQKKDNSTTVESSLVRGQAFDLLVHTLSQLLRQTSCASFFVEVDHIRSEGRGRSSGLRHDFYHDYRRSIHCAEGQPVHDPKLVRDRVLPAPYREEPDW</sequence>
<reference evidence="2" key="1">
    <citation type="submission" date="2021-11" db="EMBL/GenBank/DDBJ databases">
        <authorList>
            <person name="Herlambang A."/>
            <person name="Guo Y."/>
            <person name="Takashima Y."/>
            <person name="Nishizawa T."/>
        </authorList>
    </citation>
    <scope>NUCLEOTIDE SEQUENCE</scope>
    <source>
        <strain evidence="2">E1425</strain>
    </source>
</reference>
<evidence type="ECO:0000313" key="3">
    <source>
        <dbReference type="Proteomes" id="UP000827284"/>
    </source>
</evidence>
<name>A0A9P3LQW1_9FUNG</name>
<feature type="region of interest" description="Disordered" evidence="1">
    <location>
        <begin position="342"/>
        <end position="373"/>
    </location>
</feature>
<comment type="caution">
    <text evidence="2">The sequence shown here is derived from an EMBL/GenBank/DDBJ whole genome shotgun (WGS) entry which is preliminary data.</text>
</comment>
<feature type="region of interest" description="Disordered" evidence="1">
    <location>
        <begin position="195"/>
        <end position="257"/>
    </location>
</feature>
<protein>
    <submittedName>
        <fullName evidence="2">Uncharacterized protein</fullName>
    </submittedName>
</protein>
<dbReference type="EMBL" id="BQFW01000001">
    <property type="protein sequence ID" value="GJJ67734.1"/>
    <property type="molecule type" value="Genomic_DNA"/>
</dbReference>
<feature type="region of interest" description="Disordered" evidence="1">
    <location>
        <begin position="90"/>
        <end position="110"/>
    </location>
</feature>
<dbReference type="Proteomes" id="UP000827284">
    <property type="component" value="Unassembled WGS sequence"/>
</dbReference>
<feature type="compositionally biased region" description="Basic residues" evidence="1">
    <location>
        <begin position="233"/>
        <end position="246"/>
    </location>
</feature>
<feature type="compositionally biased region" description="Basic residues" evidence="1">
    <location>
        <begin position="348"/>
        <end position="359"/>
    </location>
</feature>
<proteinExistence type="predicted"/>
<reference evidence="2" key="2">
    <citation type="journal article" date="2022" name="Microbiol. Resour. Announc.">
        <title>Whole-Genome Sequence of Entomortierella parvispora E1425, a Mucoromycotan Fungus Associated with Burkholderiaceae-Related Endosymbiotic Bacteria.</title>
        <authorList>
            <person name="Herlambang A."/>
            <person name="Guo Y."/>
            <person name="Takashima Y."/>
            <person name="Narisawa K."/>
            <person name="Ohta H."/>
            <person name="Nishizawa T."/>
        </authorList>
    </citation>
    <scope>NUCLEOTIDE SEQUENCE</scope>
    <source>
        <strain evidence="2">E1425</strain>
    </source>
</reference>
<dbReference type="OrthoDB" id="1939643at2759"/>
<evidence type="ECO:0000256" key="1">
    <source>
        <dbReference type="SAM" id="MobiDB-lite"/>
    </source>
</evidence>
<gene>
    <name evidence="2" type="ORF">EMPS_00080</name>
</gene>
<feature type="compositionally biased region" description="Polar residues" evidence="1">
    <location>
        <begin position="248"/>
        <end position="257"/>
    </location>
</feature>
<feature type="compositionally biased region" description="Polar residues" evidence="1">
    <location>
        <begin position="145"/>
        <end position="160"/>
    </location>
</feature>
<keyword evidence="3" id="KW-1185">Reference proteome</keyword>
<feature type="region of interest" description="Disordered" evidence="1">
    <location>
        <begin position="145"/>
        <end position="178"/>
    </location>
</feature>
<dbReference type="AlphaFoldDB" id="A0A9P3LQW1"/>
<organism evidence="2 3">
    <name type="scientific">Entomortierella parvispora</name>
    <dbReference type="NCBI Taxonomy" id="205924"/>
    <lineage>
        <taxon>Eukaryota</taxon>
        <taxon>Fungi</taxon>
        <taxon>Fungi incertae sedis</taxon>
        <taxon>Mucoromycota</taxon>
        <taxon>Mortierellomycotina</taxon>
        <taxon>Mortierellomycetes</taxon>
        <taxon>Mortierellales</taxon>
        <taxon>Mortierellaceae</taxon>
        <taxon>Entomortierella</taxon>
    </lineage>
</organism>